<dbReference type="PROSITE" id="PS00188">
    <property type="entry name" value="BIOTIN"/>
    <property type="match status" value="1"/>
</dbReference>
<organism evidence="3">
    <name type="scientific">hydrocarbon metagenome</name>
    <dbReference type="NCBI Taxonomy" id="938273"/>
    <lineage>
        <taxon>unclassified sequences</taxon>
        <taxon>metagenomes</taxon>
        <taxon>ecological metagenomes</taxon>
    </lineage>
</organism>
<dbReference type="PANTHER" id="PTHR45266:SF3">
    <property type="entry name" value="OXALOACETATE DECARBOXYLASE ALPHA CHAIN"/>
    <property type="match status" value="1"/>
</dbReference>
<dbReference type="InterPro" id="IPR011053">
    <property type="entry name" value="Single_hybrid_motif"/>
</dbReference>
<evidence type="ECO:0000313" key="3">
    <source>
        <dbReference type="EMBL" id="KUG23608.1"/>
    </source>
</evidence>
<dbReference type="EC" id="6.4.1.1" evidence="3"/>
<dbReference type="CDD" id="cd06850">
    <property type="entry name" value="biotinyl_domain"/>
    <property type="match status" value="1"/>
</dbReference>
<dbReference type="GO" id="GO:0016740">
    <property type="term" value="F:transferase activity"/>
    <property type="evidence" value="ECO:0007669"/>
    <property type="project" value="UniProtKB-KW"/>
</dbReference>
<evidence type="ECO:0000256" key="1">
    <source>
        <dbReference type="ARBA" id="ARBA00023267"/>
    </source>
</evidence>
<protein>
    <submittedName>
        <fullName evidence="3">Pyruvate carboxyl transferase</fullName>
        <ecNumber evidence="3">6.4.1.1</ecNumber>
    </submittedName>
</protein>
<keyword evidence="3" id="KW-0808">Transferase</keyword>
<accession>A0A0W8FRT8</accession>
<dbReference type="InterPro" id="IPR050709">
    <property type="entry name" value="Biotin_Carboxyl_Carrier/Decarb"/>
</dbReference>
<dbReference type="PROSITE" id="PS50968">
    <property type="entry name" value="BIOTINYL_LIPOYL"/>
    <property type="match status" value="1"/>
</dbReference>
<name>A0A0W8FRT8_9ZZZZ</name>
<keyword evidence="3" id="KW-0670">Pyruvate</keyword>
<feature type="domain" description="Lipoyl-binding" evidence="2">
    <location>
        <begin position="90"/>
        <end position="165"/>
    </location>
</feature>
<comment type="caution">
    <text evidence="3">The sequence shown here is derived from an EMBL/GenBank/DDBJ whole genome shotgun (WGS) entry which is preliminary data.</text>
</comment>
<dbReference type="Pfam" id="PF00364">
    <property type="entry name" value="Biotin_lipoyl"/>
    <property type="match status" value="1"/>
</dbReference>
<dbReference type="PANTHER" id="PTHR45266">
    <property type="entry name" value="OXALOACETATE DECARBOXYLASE ALPHA CHAIN"/>
    <property type="match status" value="1"/>
</dbReference>
<dbReference type="SUPFAM" id="SSF51230">
    <property type="entry name" value="Single hybrid motif"/>
    <property type="match status" value="1"/>
</dbReference>
<proteinExistence type="predicted"/>
<dbReference type="Gene3D" id="2.40.50.100">
    <property type="match status" value="1"/>
</dbReference>
<dbReference type="InterPro" id="IPR000089">
    <property type="entry name" value="Biotin_lipoyl"/>
</dbReference>
<dbReference type="FunFam" id="2.40.50.100:FF:000003">
    <property type="entry name" value="Acetyl-CoA carboxylase biotin carboxyl carrier protein"/>
    <property type="match status" value="1"/>
</dbReference>
<dbReference type="EMBL" id="LNQE01000896">
    <property type="protein sequence ID" value="KUG23608.1"/>
    <property type="molecule type" value="Genomic_DNA"/>
</dbReference>
<gene>
    <name evidence="3" type="ORF">ASZ90_006593</name>
</gene>
<sequence>MNYTLRIAGQDIPIEANRVDDETISAVVNGRSVTARYRNVSANQLYLEVDGEAVNAFISDDGTGKIVHMGGIAYLVQDAEELARSAGRKKGGKDMPQEITPPMPSVVVSVMVSEGDEVEKGQSVVVVSAMKMETTLSAPFKGKVTKINVKEGQKVMPGEILVDIEKCAEDEVKTP</sequence>
<evidence type="ECO:0000259" key="2">
    <source>
        <dbReference type="PROSITE" id="PS50968"/>
    </source>
</evidence>
<keyword evidence="3" id="KW-0436">Ligase</keyword>
<dbReference type="AlphaFoldDB" id="A0A0W8FRT8"/>
<keyword evidence="1" id="KW-0092">Biotin</keyword>
<reference evidence="3" key="1">
    <citation type="journal article" date="2015" name="Proc. Natl. Acad. Sci. U.S.A.">
        <title>Networks of energetic and metabolic interactions define dynamics in microbial communities.</title>
        <authorList>
            <person name="Embree M."/>
            <person name="Liu J.K."/>
            <person name="Al-Bassam M.M."/>
            <person name="Zengler K."/>
        </authorList>
    </citation>
    <scope>NUCLEOTIDE SEQUENCE</scope>
</reference>
<dbReference type="InterPro" id="IPR001882">
    <property type="entry name" value="Biotin_BS"/>
</dbReference>
<dbReference type="GO" id="GO:0004736">
    <property type="term" value="F:pyruvate carboxylase activity"/>
    <property type="evidence" value="ECO:0007669"/>
    <property type="project" value="UniProtKB-EC"/>
</dbReference>